<accession>A0AA47N933</accession>
<proteinExistence type="predicted"/>
<feature type="chain" id="PRO_5041258655" evidence="2">
    <location>
        <begin position="27"/>
        <end position="258"/>
    </location>
</feature>
<feature type="region of interest" description="Disordered" evidence="1">
    <location>
        <begin position="164"/>
        <end position="229"/>
    </location>
</feature>
<dbReference type="Proteomes" id="UP001174136">
    <property type="component" value="Unassembled WGS sequence"/>
</dbReference>
<evidence type="ECO:0000256" key="1">
    <source>
        <dbReference type="SAM" id="MobiDB-lite"/>
    </source>
</evidence>
<comment type="caution">
    <text evidence="3">The sequence shown here is derived from an EMBL/GenBank/DDBJ whole genome shotgun (WGS) entry which is preliminary data.</text>
</comment>
<dbReference type="EMBL" id="JAOPHQ010000367">
    <property type="protein sequence ID" value="KAK0154688.1"/>
    <property type="molecule type" value="Genomic_DNA"/>
</dbReference>
<feature type="compositionally biased region" description="Polar residues" evidence="1">
    <location>
        <begin position="210"/>
        <end position="223"/>
    </location>
</feature>
<gene>
    <name evidence="3" type="ORF">N1851_003002</name>
</gene>
<name>A0AA47N933_MERPO</name>
<feature type="signal peptide" evidence="2">
    <location>
        <begin position="1"/>
        <end position="26"/>
    </location>
</feature>
<feature type="compositionally biased region" description="Polar residues" evidence="1">
    <location>
        <begin position="194"/>
        <end position="203"/>
    </location>
</feature>
<reference evidence="3" key="1">
    <citation type="journal article" date="2023" name="Front. Mar. Sci.">
        <title>A new Merluccius polli reference genome to investigate the effects of global change in West African waters.</title>
        <authorList>
            <person name="Mateo J.L."/>
            <person name="Blanco-Fernandez C."/>
            <person name="Garcia-Vazquez E."/>
            <person name="Machado-Schiaffino G."/>
        </authorList>
    </citation>
    <scope>NUCLEOTIDE SEQUENCE</scope>
    <source>
        <strain evidence="3">C29</strain>
        <tissue evidence="3">Fin</tissue>
    </source>
</reference>
<evidence type="ECO:0000256" key="2">
    <source>
        <dbReference type="SAM" id="SignalP"/>
    </source>
</evidence>
<keyword evidence="4" id="KW-1185">Reference proteome</keyword>
<organism evidence="3 4">
    <name type="scientific">Merluccius polli</name>
    <name type="common">Benguela hake</name>
    <name type="synonym">Merluccius cadenati</name>
    <dbReference type="NCBI Taxonomy" id="89951"/>
    <lineage>
        <taxon>Eukaryota</taxon>
        <taxon>Metazoa</taxon>
        <taxon>Chordata</taxon>
        <taxon>Craniata</taxon>
        <taxon>Vertebrata</taxon>
        <taxon>Euteleostomi</taxon>
        <taxon>Actinopterygii</taxon>
        <taxon>Neopterygii</taxon>
        <taxon>Teleostei</taxon>
        <taxon>Neoteleostei</taxon>
        <taxon>Acanthomorphata</taxon>
        <taxon>Zeiogadaria</taxon>
        <taxon>Gadariae</taxon>
        <taxon>Gadiformes</taxon>
        <taxon>Gadoidei</taxon>
        <taxon>Merlucciidae</taxon>
        <taxon>Merluccius</taxon>
    </lineage>
</organism>
<dbReference type="AlphaFoldDB" id="A0AA47N933"/>
<evidence type="ECO:0000313" key="3">
    <source>
        <dbReference type="EMBL" id="KAK0154688.1"/>
    </source>
</evidence>
<evidence type="ECO:0000313" key="4">
    <source>
        <dbReference type="Proteomes" id="UP001174136"/>
    </source>
</evidence>
<protein>
    <submittedName>
        <fullName evidence="3">Uncharacterized protein</fullName>
    </submittedName>
</protein>
<sequence length="258" mass="26942">MAPFRSASLMMAVSLTAVLLNACAQAAPAERGFPVKPLPFLSVSRAWEKRDSPNAASLQEEKAELSATDLSGSLRRRWLLLGSSPAAAATTGFTENTGAKAKATATAMATANGGLVRVPRGGRDEAAGPDKSVQMLRMISALEELYRTVNGTLRRRIAFMPRASGRNSAKKNKAGPATEAVARLTTAPPMVSGGTVSRASSTDDLLPSLSGRSYRQSMSPQPKKSNKRGARLCQTQMMIGGGGGGGGGLYDLLSTAMR</sequence>
<keyword evidence="2" id="KW-0732">Signal</keyword>